<evidence type="ECO:0000313" key="12">
    <source>
        <dbReference type="EMBL" id="KAG5550974.1"/>
    </source>
</evidence>
<dbReference type="EMBL" id="JACTNZ010000004">
    <property type="protein sequence ID" value="KAG5550974.1"/>
    <property type="molecule type" value="Genomic_DNA"/>
</dbReference>
<dbReference type="Gene3D" id="3.90.550.10">
    <property type="entry name" value="Spore Coat Polysaccharide Biosynthesis Protein SpsA, Chain A"/>
    <property type="match status" value="2"/>
</dbReference>
<organism evidence="12 13">
    <name type="scientific">Rhododendron griersonianum</name>
    <dbReference type="NCBI Taxonomy" id="479676"/>
    <lineage>
        <taxon>Eukaryota</taxon>
        <taxon>Viridiplantae</taxon>
        <taxon>Streptophyta</taxon>
        <taxon>Embryophyta</taxon>
        <taxon>Tracheophyta</taxon>
        <taxon>Spermatophyta</taxon>
        <taxon>Magnoliopsida</taxon>
        <taxon>eudicotyledons</taxon>
        <taxon>Gunneridae</taxon>
        <taxon>Pentapetalae</taxon>
        <taxon>asterids</taxon>
        <taxon>Ericales</taxon>
        <taxon>Ericaceae</taxon>
        <taxon>Ericoideae</taxon>
        <taxon>Rhodoreae</taxon>
        <taxon>Rhododendron</taxon>
    </lineage>
</organism>
<evidence type="ECO:0000256" key="10">
    <source>
        <dbReference type="PIRSR" id="PIRSR605150-2"/>
    </source>
</evidence>
<evidence type="ECO:0000256" key="11">
    <source>
        <dbReference type="PIRSR" id="PIRSR605150-3"/>
    </source>
</evidence>
<evidence type="ECO:0000256" key="4">
    <source>
        <dbReference type="ARBA" id="ARBA00022692"/>
    </source>
</evidence>
<dbReference type="GO" id="GO:0030244">
    <property type="term" value="P:cellulose biosynthetic process"/>
    <property type="evidence" value="ECO:0007669"/>
    <property type="project" value="InterPro"/>
</dbReference>
<feature type="binding site" evidence="11">
    <location>
        <position position="161"/>
    </location>
    <ligand>
        <name>Mn(2+)</name>
        <dbReference type="ChEBI" id="CHEBI:29035"/>
    </ligand>
</feature>
<keyword evidence="6" id="KW-0333">Golgi apparatus</keyword>
<dbReference type="PANTHER" id="PTHR13301">
    <property type="entry name" value="X-BOX TRANSCRIPTION FACTOR-RELATED"/>
    <property type="match status" value="1"/>
</dbReference>
<reference evidence="12" key="1">
    <citation type="submission" date="2020-08" db="EMBL/GenBank/DDBJ databases">
        <title>Plant Genome Project.</title>
        <authorList>
            <person name="Zhang R.-G."/>
        </authorList>
    </citation>
    <scope>NUCLEOTIDE SEQUENCE</scope>
    <source>
        <strain evidence="12">WSP0</strain>
        <tissue evidence="12">Leaf</tissue>
    </source>
</reference>
<dbReference type="InterPro" id="IPR005150">
    <property type="entry name" value="Cellulose_synth"/>
</dbReference>
<protein>
    <submittedName>
        <fullName evidence="12">Uncharacterized protein</fullName>
    </submittedName>
</protein>
<keyword evidence="13" id="KW-1185">Reference proteome</keyword>
<feature type="binding site" evidence="10">
    <location>
        <position position="57"/>
    </location>
    <ligand>
        <name>UDP-alpha-D-glucose</name>
        <dbReference type="ChEBI" id="CHEBI:58885"/>
    </ligand>
</feature>
<dbReference type="Proteomes" id="UP000823749">
    <property type="component" value="Chromosome 4"/>
</dbReference>
<feature type="binding site" evidence="10">
    <location>
        <position position="28"/>
    </location>
    <ligand>
        <name>UDP-alpha-D-glucose</name>
        <dbReference type="ChEBI" id="CHEBI:58885"/>
    </ligand>
</feature>
<dbReference type="GO" id="GO:0000139">
    <property type="term" value="C:Golgi membrane"/>
    <property type="evidence" value="ECO:0007669"/>
    <property type="project" value="UniProtKB-SubCell"/>
</dbReference>
<evidence type="ECO:0000256" key="1">
    <source>
        <dbReference type="ARBA" id="ARBA00004653"/>
    </source>
</evidence>
<comment type="function">
    <text evidence="9">Thought to be a Golgi-localized beta-glycan synthase that polymerize the backbones of noncellulosic polysaccharides (hemicelluloses) of plant cell wall.</text>
</comment>
<evidence type="ECO:0000256" key="7">
    <source>
        <dbReference type="ARBA" id="ARBA00023136"/>
    </source>
</evidence>
<keyword evidence="8" id="KW-0961">Cell wall biogenesis/degradation</keyword>
<evidence type="ECO:0000256" key="5">
    <source>
        <dbReference type="ARBA" id="ARBA00022989"/>
    </source>
</evidence>
<dbReference type="Pfam" id="PF03552">
    <property type="entry name" value="Cellulose_synt"/>
    <property type="match status" value="2"/>
</dbReference>
<evidence type="ECO:0000256" key="8">
    <source>
        <dbReference type="ARBA" id="ARBA00023316"/>
    </source>
</evidence>
<keyword evidence="7" id="KW-0472">Membrane</keyword>
<evidence type="ECO:0000313" key="13">
    <source>
        <dbReference type="Proteomes" id="UP000823749"/>
    </source>
</evidence>
<feature type="binding site" evidence="11">
    <location>
        <position position="185"/>
    </location>
    <ligand>
        <name>Mn(2+)</name>
        <dbReference type="ChEBI" id="CHEBI:29035"/>
    </ligand>
</feature>
<evidence type="ECO:0000256" key="9">
    <source>
        <dbReference type="ARBA" id="ARBA00037405"/>
    </source>
</evidence>
<gene>
    <name evidence="12" type="ORF">RHGRI_009409</name>
</gene>
<dbReference type="InterPro" id="IPR029044">
    <property type="entry name" value="Nucleotide-diphossugar_trans"/>
</dbReference>
<proteinExistence type="predicted"/>
<keyword evidence="5" id="KW-1133">Transmembrane helix</keyword>
<comment type="caution">
    <text evidence="12">The sequence shown here is derived from an EMBL/GenBank/DDBJ whole genome shotgun (WGS) entry which is preliminary data.</text>
</comment>
<dbReference type="AlphaFoldDB" id="A0AAV6KF74"/>
<keyword evidence="4" id="KW-0812">Transmembrane</keyword>
<keyword evidence="2" id="KW-0328">Glycosyltransferase</keyword>
<dbReference type="FunFam" id="3.90.550.10:FF:000138">
    <property type="entry name" value="Cellulose synthase isolog"/>
    <property type="match status" value="1"/>
</dbReference>
<evidence type="ECO:0000256" key="3">
    <source>
        <dbReference type="ARBA" id="ARBA00022679"/>
    </source>
</evidence>
<evidence type="ECO:0000256" key="6">
    <source>
        <dbReference type="ARBA" id="ARBA00023034"/>
    </source>
</evidence>
<keyword evidence="3" id="KW-0808">Transferase</keyword>
<evidence type="ECO:0000256" key="2">
    <source>
        <dbReference type="ARBA" id="ARBA00022676"/>
    </source>
</evidence>
<name>A0AAV6KF74_9ERIC</name>
<accession>A0AAV6KF74</accession>
<dbReference type="GO" id="GO:0016760">
    <property type="term" value="F:cellulose synthase (UDP-forming) activity"/>
    <property type="evidence" value="ECO:0007669"/>
    <property type="project" value="InterPro"/>
</dbReference>
<dbReference type="GO" id="GO:0071555">
    <property type="term" value="P:cell wall organization"/>
    <property type="evidence" value="ECO:0007669"/>
    <property type="project" value="UniProtKB-KW"/>
</dbReference>
<sequence>MKKKKKNRYENELPKVDVFVCTANHEIEPPMMVINTVLSAMAYDYPPEKLAVYLSDDGGSNFTFHALLEASRFSQHWIPFCKKFNVEPRSPAAYFSSDSCDAIEDKELGSVKVILEIIWHLYLRILIDGRDPEAKDIEGCALPTLVYLAREKRPQHHHNFKAGSMNALIRVSSEISNGQVILNVDCDMYSNNSGSVRDALCFFMDEDKGHEIAYVQFPQNFENVTKNDVYGSSFVVINEASSDRNSIYSYGITKASHDEVLVLHVCLESLANACRLNSKVWMVMEALCTLELAAFTGEIPFVAESSAREIGFNGRKRMSKISKRVQMNWKQE</sequence>
<comment type="subcellular location">
    <subcellularLocation>
        <location evidence="1">Golgi apparatus membrane</location>
        <topology evidence="1">Multi-pass membrane protein</topology>
    </subcellularLocation>
</comment>